<feature type="compositionally biased region" description="Basic residues" evidence="1">
    <location>
        <begin position="117"/>
        <end position="126"/>
    </location>
</feature>
<gene>
    <name evidence="2" type="ORF">Hamer_G031998</name>
</gene>
<proteinExistence type="predicted"/>
<evidence type="ECO:0000313" key="3">
    <source>
        <dbReference type="Proteomes" id="UP000747542"/>
    </source>
</evidence>
<protein>
    <submittedName>
        <fullName evidence="2">Uncharacterized protein</fullName>
    </submittedName>
</protein>
<feature type="compositionally biased region" description="Basic and acidic residues" evidence="1">
    <location>
        <begin position="105"/>
        <end position="116"/>
    </location>
</feature>
<feature type="compositionally biased region" description="Basic and acidic residues" evidence="1">
    <location>
        <begin position="46"/>
        <end position="58"/>
    </location>
</feature>
<dbReference type="EMBL" id="JAHLQT010015063">
    <property type="protein sequence ID" value="KAG7169861.1"/>
    <property type="molecule type" value="Genomic_DNA"/>
</dbReference>
<evidence type="ECO:0000313" key="2">
    <source>
        <dbReference type="EMBL" id="KAG7169861.1"/>
    </source>
</evidence>
<name>A0A8J5K5I9_HOMAM</name>
<dbReference type="Proteomes" id="UP000747542">
    <property type="component" value="Unassembled WGS sequence"/>
</dbReference>
<feature type="non-terminal residue" evidence="2">
    <location>
        <position position="1"/>
    </location>
</feature>
<sequence>KQCISHFPPQDIKGGCSTANADWPYFQILDQVVPLMRKEKIEKIPHSSLDHRDLDAPHDSLPSPLTTPIVPEQDPLSEASDPLSVTSVNTVMVSAQSSTVGDGKCKIEAVDGEPPRKRGRGRRAAQRARDRWWGAVEDDDMGSDSTGIAVRGELTTQQGTPKSSTVDNLDPSQMEVQTFHMLESCSSALAEIRETLRLHTERQETLMQVSFLDSGKFGNFLKESELFRMYFYLNDIMTLDLSYYSPPLRSICIH</sequence>
<keyword evidence="3" id="KW-1185">Reference proteome</keyword>
<feature type="region of interest" description="Disordered" evidence="1">
    <location>
        <begin position="105"/>
        <end position="128"/>
    </location>
</feature>
<organism evidence="2 3">
    <name type="scientific">Homarus americanus</name>
    <name type="common">American lobster</name>
    <dbReference type="NCBI Taxonomy" id="6706"/>
    <lineage>
        <taxon>Eukaryota</taxon>
        <taxon>Metazoa</taxon>
        <taxon>Ecdysozoa</taxon>
        <taxon>Arthropoda</taxon>
        <taxon>Crustacea</taxon>
        <taxon>Multicrustacea</taxon>
        <taxon>Malacostraca</taxon>
        <taxon>Eumalacostraca</taxon>
        <taxon>Eucarida</taxon>
        <taxon>Decapoda</taxon>
        <taxon>Pleocyemata</taxon>
        <taxon>Astacidea</taxon>
        <taxon>Nephropoidea</taxon>
        <taxon>Nephropidae</taxon>
        <taxon>Homarus</taxon>
    </lineage>
</organism>
<comment type="caution">
    <text evidence="2">The sequence shown here is derived from an EMBL/GenBank/DDBJ whole genome shotgun (WGS) entry which is preliminary data.</text>
</comment>
<dbReference type="AlphaFoldDB" id="A0A8J5K5I9"/>
<reference evidence="2" key="1">
    <citation type="journal article" date="2021" name="Sci. Adv.">
        <title>The American lobster genome reveals insights on longevity, neural, and immune adaptations.</title>
        <authorList>
            <person name="Polinski J.M."/>
            <person name="Zimin A.V."/>
            <person name="Clark K.F."/>
            <person name="Kohn A.B."/>
            <person name="Sadowski N."/>
            <person name="Timp W."/>
            <person name="Ptitsyn A."/>
            <person name="Khanna P."/>
            <person name="Romanova D.Y."/>
            <person name="Williams P."/>
            <person name="Greenwood S.J."/>
            <person name="Moroz L.L."/>
            <person name="Walt D.R."/>
            <person name="Bodnar A.G."/>
        </authorList>
    </citation>
    <scope>NUCLEOTIDE SEQUENCE</scope>
    <source>
        <strain evidence="2">GMGI-L3</strain>
    </source>
</reference>
<evidence type="ECO:0000256" key="1">
    <source>
        <dbReference type="SAM" id="MobiDB-lite"/>
    </source>
</evidence>
<accession>A0A8J5K5I9</accession>
<feature type="region of interest" description="Disordered" evidence="1">
    <location>
        <begin position="46"/>
        <end position="81"/>
    </location>
</feature>